<organism evidence="1 2">
    <name type="scientific">Onchocerca flexuosa</name>
    <dbReference type="NCBI Taxonomy" id="387005"/>
    <lineage>
        <taxon>Eukaryota</taxon>
        <taxon>Metazoa</taxon>
        <taxon>Ecdysozoa</taxon>
        <taxon>Nematoda</taxon>
        <taxon>Chromadorea</taxon>
        <taxon>Rhabditida</taxon>
        <taxon>Spirurina</taxon>
        <taxon>Spiruromorpha</taxon>
        <taxon>Filarioidea</taxon>
        <taxon>Onchocercidae</taxon>
        <taxon>Onchocerca</taxon>
    </lineage>
</organism>
<proteinExistence type="predicted"/>
<dbReference type="Proteomes" id="UP000242913">
    <property type="component" value="Unassembled WGS sequence"/>
</dbReference>
<keyword evidence="2" id="KW-1185">Reference proteome</keyword>
<gene>
    <name evidence="1" type="ORF">X798_00923</name>
</gene>
<accession>A0A238C2R6</accession>
<evidence type="ECO:0000313" key="2">
    <source>
        <dbReference type="Proteomes" id="UP000242913"/>
    </source>
</evidence>
<evidence type="ECO:0000313" key="1">
    <source>
        <dbReference type="EMBL" id="OZC11743.1"/>
    </source>
</evidence>
<protein>
    <submittedName>
        <fullName evidence="1">Uncharacterized protein</fullName>
    </submittedName>
</protein>
<feature type="non-terminal residue" evidence="1">
    <location>
        <position position="67"/>
    </location>
</feature>
<dbReference type="EMBL" id="KZ269979">
    <property type="protein sequence ID" value="OZC11743.1"/>
    <property type="molecule type" value="Genomic_DNA"/>
</dbReference>
<name>A0A238C2R6_9BILA</name>
<reference evidence="1 2" key="1">
    <citation type="submission" date="2015-12" db="EMBL/GenBank/DDBJ databases">
        <title>Draft genome of the nematode, Onchocerca flexuosa.</title>
        <authorList>
            <person name="Mitreva M."/>
        </authorList>
    </citation>
    <scope>NUCLEOTIDE SEQUENCE [LARGE SCALE GENOMIC DNA]</scope>
    <source>
        <strain evidence="1">Red Deer</strain>
    </source>
</reference>
<dbReference type="AlphaFoldDB" id="A0A238C2R6"/>
<sequence length="67" mass="7945">MDQSNEEHTTAEVRRFASLLHGLNAIDDCRRKTGRKFIQIQNLGKEDVREYLRKVDDKLQRFKKAKV</sequence>